<evidence type="ECO:0000256" key="1">
    <source>
        <dbReference type="ARBA" id="ARBA00005417"/>
    </source>
</evidence>
<dbReference type="SUPFAM" id="SSF52540">
    <property type="entry name" value="P-loop containing nucleoside triphosphate hydrolases"/>
    <property type="match status" value="1"/>
</dbReference>
<feature type="domain" description="ABC transporter" evidence="5">
    <location>
        <begin position="12"/>
        <end position="245"/>
    </location>
</feature>
<organism evidence="6 7">
    <name type="scientific">Ferrimonas aestuarii</name>
    <dbReference type="NCBI Taxonomy" id="2569539"/>
    <lineage>
        <taxon>Bacteria</taxon>
        <taxon>Pseudomonadati</taxon>
        <taxon>Pseudomonadota</taxon>
        <taxon>Gammaproteobacteria</taxon>
        <taxon>Alteromonadales</taxon>
        <taxon>Ferrimonadaceae</taxon>
        <taxon>Ferrimonas</taxon>
    </lineage>
</organism>
<dbReference type="AlphaFoldDB" id="A0A4U1BGH5"/>
<name>A0A4U1BGH5_9GAMM</name>
<dbReference type="SMART" id="SM00382">
    <property type="entry name" value="AAA"/>
    <property type="match status" value="1"/>
</dbReference>
<dbReference type="RefSeq" id="WP_136865207.1">
    <property type="nucleotide sequence ID" value="NZ_SWCJ01000024.1"/>
</dbReference>
<dbReference type="GO" id="GO:0016887">
    <property type="term" value="F:ATP hydrolysis activity"/>
    <property type="evidence" value="ECO:0007669"/>
    <property type="project" value="InterPro"/>
</dbReference>
<evidence type="ECO:0000256" key="2">
    <source>
        <dbReference type="ARBA" id="ARBA00022448"/>
    </source>
</evidence>
<keyword evidence="4 6" id="KW-0067">ATP-binding</keyword>
<sequence length="271" mass="29906">MQYELQTESKSLTVSQISWGCDGKTIIDDVSFEVAPGRMVGVLGPNGVGKSTLLRCLYRYLTPSQGQVAYGGKAIGKYSQRQFAREVAVVLQHSPQGFQTSVAQLLSTGLLARKSFWQWADPKADANAIDEVLERVGLLDKRELRFDLLSGGEQQRVLIARALLQQPSLLLLDEPTNHLDVRYQIEVLKLVKSLGISVVTTIHDLNLAAAFCDDVLLLEHGKVAAFGSPKEVLSPRRISRVYGVDSQVDNHPQGKHPRITFRYGEVASDAH</sequence>
<evidence type="ECO:0000256" key="3">
    <source>
        <dbReference type="ARBA" id="ARBA00022741"/>
    </source>
</evidence>
<dbReference type="PANTHER" id="PTHR42794">
    <property type="entry name" value="HEMIN IMPORT ATP-BINDING PROTEIN HMUV"/>
    <property type="match status" value="1"/>
</dbReference>
<dbReference type="GO" id="GO:0005524">
    <property type="term" value="F:ATP binding"/>
    <property type="evidence" value="ECO:0007669"/>
    <property type="project" value="UniProtKB-KW"/>
</dbReference>
<dbReference type="PROSITE" id="PS50893">
    <property type="entry name" value="ABC_TRANSPORTER_2"/>
    <property type="match status" value="1"/>
</dbReference>
<comment type="similarity">
    <text evidence="1">Belongs to the ABC transporter superfamily.</text>
</comment>
<dbReference type="Gene3D" id="3.40.50.300">
    <property type="entry name" value="P-loop containing nucleotide triphosphate hydrolases"/>
    <property type="match status" value="1"/>
</dbReference>
<dbReference type="CDD" id="cd03214">
    <property type="entry name" value="ABC_Iron-Siderophores_B12_Hemin"/>
    <property type="match status" value="1"/>
</dbReference>
<keyword evidence="7" id="KW-1185">Reference proteome</keyword>
<dbReference type="OrthoDB" id="5292475at2"/>
<gene>
    <name evidence="6" type="ORF">FCL42_20030</name>
</gene>
<dbReference type="InterPro" id="IPR003439">
    <property type="entry name" value="ABC_transporter-like_ATP-bd"/>
</dbReference>
<proteinExistence type="inferred from homology"/>
<dbReference type="InterPro" id="IPR017871">
    <property type="entry name" value="ABC_transporter-like_CS"/>
</dbReference>
<protein>
    <submittedName>
        <fullName evidence="6">ABC transporter ATP-binding protein</fullName>
    </submittedName>
</protein>
<dbReference type="Proteomes" id="UP000305675">
    <property type="component" value="Unassembled WGS sequence"/>
</dbReference>
<accession>A0A4U1BGH5</accession>
<comment type="caution">
    <text evidence="6">The sequence shown here is derived from an EMBL/GenBank/DDBJ whole genome shotgun (WGS) entry which is preliminary data.</text>
</comment>
<dbReference type="PROSITE" id="PS00211">
    <property type="entry name" value="ABC_TRANSPORTER_1"/>
    <property type="match status" value="1"/>
</dbReference>
<keyword evidence="3" id="KW-0547">Nucleotide-binding</keyword>
<dbReference type="Pfam" id="PF00005">
    <property type="entry name" value="ABC_tran"/>
    <property type="match status" value="1"/>
</dbReference>
<evidence type="ECO:0000313" key="6">
    <source>
        <dbReference type="EMBL" id="TKB50075.1"/>
    </source>
</evidence>
<reference evidence="6 7" key="1">
    <citation type="submission" date="2019-04" db="EMBL/GenBank/DDBJ databases">
        <authorList>
            <person name="Hwang J.C."/>
        </authorList>
    </citation>
    <scope>NUCLEOTIDE SEQUENCE [LARGE SCALE GENOMIC DNA]</scope>
    <source>
        <strain evidence="6 7">IMCC35002</strain>
    </source>
</reference>
<dbReference type="InterPro" id="IPR003593">
    <property type="entry name" value="AAA+_ATPase"/>
</dbReference>
<evidence type="ECO:0000313" key="7">
    <source>
        <dbReference type="Proteomes" id="UP000305675"/>
    </source>
</evidence>
<dbReference type="EMBL" id="SWCJ01000024">
    <property type="protein sequence ID" value="TKB50075.1"/>
    <property type="molecule type" value="Genomic_DNA"/>
</dbReference>
<dbReference type="InterPro" id="IPR027417">
    <property type="entry name" value="P-loop_NTPase"/>
</dbReference>
<evidence type="ECO:0000259" key="5">
    <source>
        <dbReference type="PROSITE" id="PS50893"/>
    </source>
</evidence>
<keyword evidence="2" id="KW-0813">Transport</keyword>
<dbReference type="FunFam" id="3.40.50.300:FF:000134">
    <property type="entry name" value="Iron-enterobactin ABC transporter ATP-binding protein"/>
    <property type="match status" value="1"/>
</dbReference>
<evidence type="ECO:0000256" key="4">
    <source>
        <dbReference type="ARBA" id="ARBA00022840"/>
    </source>
</evidence>
<dbReference type="PANTHER" id="PTHR42794:SF2">
    <property type="entry name" value="ABC TRANSPORTER ATP-BINDING PROTEIN"/>
    <property type="match status" value="1"/>
</dbReference>